<accession>B8AEB1</accession>
<evidence type="ECO:0000256" key="1">
    <source>
        <dbReference type="SAM" id="MobiDB-lite"/>
    </source>
</evidence>
<sequence>MSVAANARRERDGGGKRRREEATAAARPEAATAGQGAPTTGVGMGQEMPTTTIGSGGDGSGEKVGGYIVIVVDRRASEEMGRRSANEEVRRWPGDLAMAGERGGKAAARR</sequence>
<feature type="region of interest" description="Disordered" evidence="1">
    <location>
        <begin position="1"/>
        <end position="63"/>
    </location>
</feature>
<protein>
    <submittedName>
        <fullName evidence="2">Uncharacterized protein</fullName>
    </submittedName>
</protein>
<feature type="compositionally biased region" description="Low complexity" evidence="1">
    <location>
        <begin position="23"/>
        <end position="41"/>
    </location>
</feature>
<dbReference type="Proteomes" id="UP000007015">
    <property type="component" value="Chromosome 2"/>
</dbReference>
<reference evidence="2 3" key="1">
    <citation type="journal article" date="2005" name="PLoS Biol.">
        <title>The genomes of Oryza sativa: a history of duplications.</title>
        <authorList>
            <person name="Yu J."/>
            <person name="Wang J."/>
            <person name="Lin W."/>
            <person name="Li S."/>
            <person name="Li H."/>
            <person name="Zhou J."/>
            <person name="Ni P."/>
            <person name="Dong W."/>
            <person name="Hu S."/>
            <person name="Zeng C."/>
            <person name="Zhang J."/>
            <person name="Zhang Y."/>
            <person name="Li R."/>
            <person name="Xu Z."/>
            <person name="Li S."/>
            <person name="Li X."/>
            <person name="Zheng H."/>
            <person name="Cong L."/>
            <person name="Lin L."/>
            <person name="Yin J."/>
            <person name="Geng J."/>
            <person name="Li G."/>
            <person name="Shi J."/>
            <person name="Liu J."/>
            <person name="Lv H."/>
            <person name="Li J."/>
            <person name="Wang J."/>
            <person name="Deng Y."/>
            <person name="Ran L."/>
            <person name="Shi X."/>
            <person name="Wang X."/>
            <person name="Wu Q."/>
            <person name="Li C."/>
            <person name="Ren X."/>
            <person name="Wang J."/>
            <person name="Wang X."/>
            <person name="Li D."/>
            <person name="Liu D."/>
            <person name="Zhang X."/>
            <person name="Ji Z."/>
            <person name="Zhao W."/>
            <person name="Sun Y."/>
            <person name="Zhang Z."/>
            <person name="Bao J."/>
            <person name="Han Y."/>
            <person name="Dong L."/>
            <person name="Ji J."/>
            <person name="Chen P."/>
            <person name="Wu S."/>
            <person name="Liu J."/>
            <person name="Xiao Y."/>
            <person name="Bu D."/>
            <person name="Tan J."/>
            <person name="Yang L."/>
            <person name="Ye C."/>
            <person name="Zhang J."/>
            <person name="Xu J."/>
            <person name="Zhou Y."/>
            <person name="Yu Y."/>
            <person name="Zhang B."/>
            <person name="Zhuang S."/>
            <person name="Wei H."/>
            <person name="Liu B."/>
            <person name="Lei M."/>
            <person name="Yu H."/>
            <person name="Li Y."/>
            <person name="Xu H."/>
            <person name="Wei S."/>
            <person name="He X."/>
            <person name="Fang L."/>
            <person name="Zhang Z."/>
            <person name="Zhang Y."/>
            <person name="Huang X."/>
            <person name="Su Z."/>
            <person name="Tong W."/>
            <person name="Li J."/>
            <person name="Tong Z."/>
            <person name="Li S."/>
            <person name="Ye J."/>
            <person name="Wang L."/>
            <person name="Fang L."/>
            <person name="Lei T."/>
            <person name="Chen C."/>
            <person name="Chen H."/>
            <person name="Xu Z."/>
            <person name="Li H."/>
            <person name="Huang H."/>
            <person name="Zhang F."/>
            <person name="Xu H."/>
            <person name="Li N."/>
            <person name="Zhao C."/>
            <person name="Li S."/>
            <person name="Dong L."/>
            <person name="Huang Y."/>
            <person name="Li L."/>
            <person name="Xi Y."/>
            <person name="Qi Q."/>
            <person name="Li W."/>
            <person name="Zhang B."/>
            <person name="Hu W."/>
            <person name="Zhang Y."/>
            <person name="Tian X."/>
            <person name="Jiao Y."/>
            <person name="Liang X."/>
            <person name="Jin J."/>
            <person name="Gao L."/>
            <person name="Zheng W."/>
            <person name="Hao B."/>
            <person name="Liu S."/>
            <person name="Wang W."/>
            <person name="Yuan L."/>
            <person name="Cao M."/>
            <person name="McDermott J."/>
            <person name="Samudrala R."/>
            <person name="Wang J."/>
            <person name="Wong G.K."/>
            <person name="Yang H."/>
        </authorList>
    </citation>
    <scope>NUCLEOTIDE SEQUENCE [LARGE SCALE GENOMIC DNA]</scope>
    <source>
        <strain evidence="3">cv. 93-11</strain>
    </source>
</reference>
<dbReference type="AlphaFoldDB" id="B8AEB1"/>
<dbReference type="HOGENOM" id="CLU_2175182_0_0_1"/>
<keyword evidence="3" id="KW-1185">Reference proteome</keyword>
<feature type="compositionally biased region" description="Gly residues" evidence="1">
    <location>
        <begin position="54"/>
        <end position="63"/>
    </location>
</feature>
<gene>
    <name evidence="2" type="ORF">OsI_07762</name>
</gene>
<organism evidence="2 3">
    <name type="scientific">Oryza sativa subsp. indica</name>
    <name type="common">Rice</name>
    <dbReference type="NCBI Taxonomy" id="39946"/>
    <lineage>
        <taxon>Eukaryota</taxon>
        <taxon>Viridiplantae</taxon>
        <taxon>Streptophyta</taxon>
        <taxon>Embryophyta</taxon>
        <taxon>Tracheophyta</taxon>
        <taxon>Spermatophyta</taxon>
        <taxon>Magnoliopsida</taxon>
        <taxon>Liliopsida</taxon>
        <taxon>Poales</taxon>
        <taxon>Poaceae</taxon>
        <taxon>BOP clade</taxon>
        <taxon>Oryzoideae</taxon>
        <taxon>Oryzeae</taxon>
        <taxon>Oryzinae</taxon>
        <taxon>Oryza</taxon>
        <taxon>Oryza sativa</taxon>
    </lineage>
</organism>
<dbReference type="Gramene" id="BGIOSGA006202-TA">
    <property type="protein sequence ID" value="BGIOSGA006202-PA"/>
    <property type="gene ID" value="BGIOSGA006202"/>
</dbReference>
<proteinExistence type="predicted"/>
<evidence type="ECO:0000313" key="3">
    <source>
        <dbReference type="Proteomes" id="UP000007015"/>
    </source>
</evidence>
<dbReference type="EMBL" id="CM000127">
    <property type="protein sequence ID" value="EEC73458.1"/>
    <property type="molecule type" value="Genomic_DNA"/>
</dbReference>
<evidence type="ECO:0000313" key="2">
    <source>
        <dbReference type="EMBL" id="EEC73458.1"/>
    </source>
</evidence>
<name>B8AEB1_ORYSI</name>
<feature type="compositionally biased region" description="Basic and acidic residues" evidence="1">
    <location>
        <begin position="7"/>
        <end position="22"/>
    </location>
</feature>